<name>A0A8H7DH60_9AGAR</name>
<comment type="caution">
    <text evidence="1">The sequence shown here is derived from an EMBL/GenBank/DDBJ whole genome shotgun (WGS) entry which is preliminary data.</text>
</comment>
<keyword evidence="2" id="KW-1185">Reference proteome</keyword>
<dbReference type="EMBL" id="JACAZH010000004">
    <property type="protein sequence ID" value="KAF7371246.1"/>
    <property type="molecule type" value="Genomic_DNA"/>
</dbReference>
<evidence type="ECO:0000313" key="1">
    <source>
        <dbReference type="EMBL" id="KAF7371246.1"/>
    </source>
</evidence>
<proteinExistence type="predicted"/>
<evidence type="ECO:0000313" key="2">
    <source>
        <dbReference type="Proteomes" id="UP000623467"/>
    </source>
</evidence>
<dbReference type="AlphaFoldDB" id="A0A8H7DH60"/>
<dbReference type="Proteomes" id="UP000623467">
    <property type="component" value="Unassembled WGS sequence"/>
</dbReference>
<sequence>MKSLRVASQPPRFLYHREDEWTARHREMEAYSFFVSSSGLASAAKASLPAAFAARTLERCFVLYSFPALRADKLDGVRPLLLFKTSGSSRQLFDAAGPRPPRVSRILLAVNTACPSLLPILPFTIPAYFRSRATAPRGECINSRRDTGARQASGYAWASSSHIRRRRRWRSEGRTLCGHEANLLPPSVQYPRPRLYPSHSSIKCAFVHHAAYGLVDGLQSPSTAGHVNSVAMLALSTPIDVYTPAEARRISLLPGIGESAVPI</sequence>
<accession>A0A8H7DH60</accession>
<organism evidence="1 2">
    <name type="scientific">Mycena sanguinolenta</name>
    <dbReference type="NCBI Taxonomy" id="230812"/>
    <lineage>
        <taxon>Eukaryota</taxon>
        <taxon>Fungi</taxon>
        <taxon>Dikarya</taxon>
        <taxon>Basidiomycota</taxon>
        <taxon>Agaricomycotina</taxon>
        <taxon>Agaricomycetes</taxon>
        <taxon>Agaricomycetidae</taxon>
        <taxon>Agaricales</taxon>
        <taxon>Marasmiineae</taxon>
        <taxon>Mycenaceae</taxon>
        <taxon>Mycena</taxon>
    </lineage>
</organism>
<protein>
    <submittedName>
        <fullName evidence="1">Uncharacterized protein</fullName>
    </submittedName>
</protein>
<gene>
    <name evidence="1" type="ORF">MSAN_00760400</name>
</gene>
<reference evidence="1" key="1">
    <citation type="submission" date="2020-05" db="EMBL/GenBank/DDBJ databases">
        <title>Mycena genomes resolve the evolution of fungal bioluminescence.</title>
        <authorList>
            <person name="Tsai I.J."/>
        </authorList>
    </citation>
    <scope>NUCLEOTIDE SEQUENCE</scope>
    <source>
        <strain evidence="1">160909Yilan</strain>
    </source>
</reference>